<evidence type="ECO:0000313" key="5">
    <source>
        <dbReference type="EMBL" id="MDU0240538.1"/>
    </source>
</evidence>
<accession>A0A0P0M413</accession>
<dbReference type="Gene3D" id="3.90.550.10">
    <property type="entry name" value="Spore Coat Polysaccharide Biosynthesis Protein SpsA, Chain A"/>
    <property type="match status" value="1"/>
</dbReference>
<dbReference type="Proteomes" id="UP001210999">
    <property type="component" value="Unassembled WGS sequence"/>
</dbReference>
<dbReference type="EMBL" id="JAKNGO010000054">
    <property type="protein sequence ID" value="MCG4690518.1"/>
    <property type="molecule type" value="Genomic_DNA"/>
</dbReference>
<dbReference type="Proteomes" id="UP000061587">
    <property type="component" value="Chromosome"/>
</dbReference>
<reference evidence="2 6" key="2">
    <citation type="journal article" date="2016" name="Genome Biol. Evol.">
        <title>Extensive mobilome-driven genome diversification in mouse gut-associated Bacteroides vulgatus mpk.</title>
        <authorList>
            <person name="Lange A."/>
            <person name="Beier S."/>
            <person name="Steimle A."/>
            <person name="Autenrieth I.B."/>
            <person name="Huson D.H."/>
            <person name="Frick J.S."/>
        </authorList>
    </citation>
    <scope>NUCLEOTIDE SEQUENCE [LARGE SCALE GENOMIC DNA]</scope>
    <source>
        <strain evidence="2">Mpk</strain>
        <strain evidence="6">mpk</strain>
    </source>
</reference>
<evidence type="ECO:0000313" key="4">
    <source>
        <dbReference type="EMBL" id="MDB0853710.1"/>
    </source>
</evidence>
<dbReference type="Proteomes" id="UP001181239">
    <property type="component" value="Unassembled WGS sequence"/>
</dbReference>
<reference evidence="5" key="5">
    <citation type="submission" date="2023-10" db="EMBL/GenBank/DDBJ databases">
        <title>Genome of Potential pathogenic bacteria in Crohn's disease.</title>
        <authorList>
            <person name="Rodriguez-Palacios A."/>
        </authorList>
    </citation>
    <scope>NUCLEOTIDE SEQUENCE</scope>
    <source>
        <strain evidence="5">CavFT-hAR11</strain>
    </source>
</reference>
<dbReference type="RefSeq" id="WP_005839976.1">
    <property type="nucleotide sequence ID" value="NZ_BAABYE010000001.1"/>
</dbReference>
<dbReference type="EMBL" id="JAQKEI010000034">
    <property type="protein sequence ID" value="MDB0853710.1"/>
    <property type="molecule type" value="Genomic_DNA"/>
</dbReference>
<dbReference type="EMBL" id="CP013020">
    <property type="protein sequence ID" value="ALK85599.1"/>
    <property type="molecule type" value="Genomic_DNA"/>
</dbReference>
<dbReference type="Pfam" id="PF00535">
    <property type="entry name" value="Glycos_transf_2"/>
    <property type="match status" value="1"/>
</dbReference>
<dbReference type="CDD" id="cd06433">
    <property type="entry name" value="GT_2_WfgS_like"/>
    <property type="match status" value="1"/>
</dbReference>
<keyword evidence="2" id="KW-0808">Transferase</keyword>
<evidence type="ECO:0000313" key="3">
    <source>
        <dbReference type="EMBL" id="MCG4690518.1"/>
    </source>
</evidence>
<dbReference type="AlphaFoldDB" id="A0A0P0M413"/>
<dbReference type="Proteomes" id="UP001200843">
    <property type="component" value="Unassembled WGS sequence"/>
</dbReference>
<evidence type="ECO:0000313" key="6">
    <source>
        <dbReference type="Proteomes" id="UP000061587"/>
    </source>
</evidence>
<reference evidence="4" key="4">
    <citation type="submission" date="2023-01" db="EMBL/GenBank/DDBJ databases">
        <title>Human gut microbiome strain richness.</title>
        <authorList>
            <person name="Chen-Liaw A."/>
        </authorList>
    </citation>
    <scope>NUCLEOTIDE SEQUENCE</scope>
    <source>
        <strain evidence="4">H9_m1001271B151109d0_201107</strain>
    </source>
</reference>
<dbReference type="InterPro" id="IPR029044">
    <property type="entry name" value="Nucleotide-diphossugar_trans"/>
</dbReference>
<organism evidence="2 6">
    <name type="scientific">Phocaeicola vulgatus</name>
    <name type="common">Bacteroides vulgatus</name>
    <dbReference type="NCBI Taxonomy" id="821"/>
    <lineage>
        <taxon>Bacteria</taxon>
        <taxon>Pseudomonadati</taxon>
        <taxon>Bacteroidota</taxon>
        <taxon>Bacteroidia</taxon>
        <taxon>Bacteroidales</taxon>
        <taxon>Bacteroidaceae</taxon>
        <taxon>Phocaeicola</taxon>
    </lineage>
</organism>
<sequence>MKNNMNYPLISVITVSYNAVLTIEQTILSVINQTYLNIEYIIIDGGSTDGTVNVIKKYADKIAYWVSESDKGIYDAMNKGIAYSHGEYCNFINAGDKFCSSSILKQVMDFNHVADIIVGQDLHVNEHNKIVSRSVLPRRYNLLHFYITTIPHQSCFIRASLLKKYYYDTSLKIVSDWKFYLQSIVLGGHSVAAYNNVIVICNPRGASSDNNRIKEEREKVLKDLLPAYIVNDYQCLSCLGEEFIENALFLFNNHWIRFLVKKGLAIMVKIVRIFK</sequence>
<dbReference type="GO" id="GO:0016758">
    <property type="term" value="F:hexosyltransferase activity"/>
    <property type="evidence" value="ECO:0007669"/>
    <property type="project" value="UniProtKB-ARBA"/>
</dbReference>
<dbReference type="SUPFAM" id="SSF53448">
    <property type="entry name" value="Nucleotide-diphospho-sugar transferases"/>
    <property type="match status" value="1"/>
</dbReference>
<proteinExistence type="predicted"/>
<dbReference type="InterPro" id="IPR001173">
    <property type="entry name" value="Glyco_trans_2-like"/>
</dbReference>
<gene>
    <name evidence="2" type="ORF">BvMPK_3018</name>
    <name evidence="3" type="ORF">L0N01_18175</name>
    <name evidence="4" type="ORF">PL594_19625</name>
    <name evidence="5" type="ORF">RVH43_07860</name>
</gene>
<dbReference type="EMBL" id="JAWDET010000006">
    <property type="protein sequence ID" value="MDU0240538.1"/>
    <property type="molecule type" value="Genomic_DNA"/>
</dbReference>
<dbReference type="EC" id="2.4.-.-" evidence="5"/>
<protein>
    <submittedName>
        <fullName evidence="2">Glycosyl transferase, family 2</fullName>
    </submittedName>
    <submittedName>
        <fullName evidence="3 4">Glycosyltransferase</fullName>
        <ecNumber evidence="5">2.4.-.-</ecNumber>
    </submittedName>
</protein>
<reference evidence="3" key="3">
    <citation type="submission" date="2022-01" db="EMBL/GenBank/DDBJ databases">
        <title>Collection of gut derived symbiotic bacterial strains cultured from healthy donors.</title>
        <authorList>
            <person name="Lin H."/>
            <person name="Kohout C."/>
            <person name="Waligurski E."/>
            <person name="Pamer E.G."/>
        </authorList>
    </citation>
    <scope>NUCLEOTIDE SEQUENCE</scope>
    <source>
        <strain evidence="3">DFI.6.72</strain>
    </source>
</reference>
<evidence type="ECO:0000259" key="1">
    <source>
        <dbReference type="Pfam" id="PF00535"/>
    </source>
</evidence>
<dbReference type="PANTHER" id="PTHR22916:SF67">
    <property type="entry name" value="COLANIC ACID BIOSYNTHESIS GLYCOSYL TRANSFERASE WCAE-RELATED"/>
    <property type="match status" value="1"/>
</dbReference>
<keyword evidence="5" id="KW-0328">Glycosyltransferase</keyword>
<feature type="domain" description="Glycosyltransferase 2-like" evidence="1">
    <location>
        <begin position="11"/>
        <end position="141"/>
    </location>
</feature>
<evidence type="ECO:0000313" key="2">
    <source>
        <dbReference type="EMBL" id="ALK85599.1"/>
    </source>
</evidence>
<dbReference type="PANTHER" id="PTHR22916">
    <property type="entry name" value="GLYCOSYLTRANSFERASE"/>
    <property type="match status" value="1"/>
</dbReference>
<dbReference type="PATRIC" id="fig|821.40.peg.3620"/>
<reference evidence="6" key="1">
    <citation type="submission" date="2015-10" db="EMBL/GenBank/DDBJ databases">
        <title>Extensive mobilome-driven genome diversification in gut-associated Bacteroides vulgatus mpk.</title>
        <authorList>
            <person name="Beier S."/>
            <person name="Lange A."/>
            <person name="Huson D.H."/>
            <person name="Frick J.-S."/>
            <person name="Autenrieth I.B."/>
        </authorList>
    </citation>
    <scope>NUCLEOTIDE SEQUENCE [LARGE SCALE GENOMIC DNA]</scope>
    <source>
        <strain evidence="6">mpk</strain>
    </source>
</reference>
<name>A0A0P0M413_PHOVU</name>